<evidence type="ECO:0000313" key="3">
    <source>
        <dbReference type="EMBL" id="SCF16787.1"/>
    </source>
</evidence>
<feature type="region of interest" description="Disordered" evidence="1">
    <location>
        <begin position="146"/>
        <end position="174"/>
    </location>
</feature>
<sequence>MTGADTATRPATPVPVERLAGVWHLVSYFDVDDEGRRSPGPLGAAPAGVLVYTADGHMSVSMMRTDRRPAGPASAVAGRDEAFMGYAGSWRLVGDEIRHTVLVSAHPHMVGTELVREAALEDDLLVLHGTSLISGRAQRRVLTWRRAAPPHPPAPPARATTTGATGTSEGSRST</sequence>
<protein>
    <submittedName>
        <fullName evidence="3">Lipocalin-like domain-containing protein</fullName>
    </submittedName>
</protein>
<feature type="compositionally biased region" description="Low complexity" evidence="1">
    <location>
        <begin position="157"/>
        <end position="174"/>
    </location>
</feature>
<gene>
    <name evidence="3" type="ORF">GA0074696_3118</name>
</gene>
<evidence type="ECO:0000256" key="1">
    <source>
        <dbReference type="SAM" id="MobiDB-lite"/>
    </source>
</evidence>
<evidence type="ECO:0000313" key="4">
    <source>
        <dbReference type="Proteomes" id="UP000198228"/>
    </source>
</evidence>
<proteinExistence type="predicted"/>
<name>A0A1C4Y7T7_9ACTN</name>
<dbReference type="Pfam" id="PF13924">
    <property type="entry name" value="Lipocalin_5"/>
    <property type="match status" value="1"/>
</dbReference>
<dbReference type="Proteomes" id="UP000198228">
    <property type="component" value="Chromosome I"/>
</dbReference>
<dbReference type="EMBL" id="LT607410">
    <property type="protein sequence ID" value="SCF16787.1"/>
    <property type="molecule type" value="Genomic_DNA"/>
</dbReference>
<evidence type="ECO:0000259" key="2">
    <source>
        <dbReference type="Pfam" id="PF13924"/>
    </source>
</evidence>
<organism evidence="3 4">
    <name type="scientific">Micromonospora purpureochromogenes</name>
    <dbReference type="NCBI Taxonomy" id="47872"/>
    <lineage>
        <taxon>Bacteria</taxon>
        <taxon>Bacillati</taxon>
        <taxon>Actinomycetota</taxon>
        <taxon>Actinomycetes</taxon>
        <taxon>Micromonosporales</taxon>
        <taxon>Micromonosporaceae</taxon>
        <taxon>Micromonospora</taxon>
    </lineage>
</organism>
<reference evidence="3 4" key="1">
    <citation type="submission" date="2016-06" db="EMBL/GenBank/DDBJ databases">
        <authorList>
            <person name="Kjaerup R.B."/>
            <person name="Dalgaard T.S."/>
            <person name="Juul-Madsen H.R."/>
        </authorList>
    </citation>
    <scope>NUCLEOTIDE SEQUENCE [LARGE SCALE GENOMIC DNA]</scope>
    <source>
        <strain evidence="3 4">DSM 43821</strain>
    </source>
</reference>
<accession>A0A1C4Y7T7</accession>
<feature type="domain" description="Lipocalin-like" evidence="2">
    <location>
        <begin position="21"/>
        <end position="147"/>
    </location>
</feature>
<dbReference type="AlphaFoldDB" id="A0A1C4Y7T7"/>
<dbReference type="InterPro" id="IPR024311">
    <property type="entry name" value="Lipocalin-like"/>
</dbReference>